<evidence type="ECO:0000313" key="1">
    <source>
        <dbReference type="EMBL" id="EJK51222.1"/>
    </source>
</evidence>
<dbReference type="EMBL" id="AGNL01042011">
    <property type="protein sequence ID" value="EJK51222.1"/>
    <property type="molecule type" value="Genomic_DNA"/>
</dbReference>
<reference evidence="1 2" key="1">
    <citation type="journal article" date="2012" name="Genome Biol.">
        <title>Genome and low-iron response of an oceanic diatom adapted to chronic iron limitation.</title>
        <authorList>
            <person name="Lommer M."/>
            <person name="Specht M."/>
            <person name="Roy A.S."/>
            <person name="Kraemer L."/>
            <person name="Andreson R."/>
            <person name="Gutowska M.A."/>
            <person name="Wolf J."/>
            <person name="Bergner S.V."/>
            <person name="Schilhabel M.B."/>
            <person name="Klostermeier U.C."/>
            <person name="Beiko R.G."/>
            <person name="Rosenstiel P."/>
            <person name="Hippler M."/>
            <person name="Laroche J."/>
        </authorList>
    </citation>
    <scope>NUCLEOTIDE SEQUENCE [LARGE SCALE GENOMIC DNA]</scope>
    <source>
        <strain evidence="1 2">CCMP1005</strain>
    </source>
</reference>
<sequence>MRTTTLDRARLVNHRKPKDDQELETFLVGEESRSGIEVSVENALGEMNFAPNRPTSAVECCEGHRTEIKDTITIAADTMSNVVEIESGKTRLCILSDLSSALQKTNILQRVHPGWRKSGLRHANGVRTFGRNTMHILNGQSCQARINNSLCRFIMRIEGLIVDEVDITRVEPNARATEHHAAVSRLRTEARLRLLLHGVFAPDCDSLTSTRLLETAKFQVAAIAVSGEECDGFCRSACQTVQFEDISPGPEIGDDDSIRRMNRIAEYSLSAKIADDRFPTSTPRYITKTWSFLSLAANMLETSTRLNNQNRSPLHQATSERTLILYLSPSRQSVLEATKWSSYSCRTGELYTYQLNGTNPDTVTLGREMDISNLQFGWCEWVCYRDDEPYPLPRDYLGRCLGPAKTEGNEMGQWILKKNGQVVCDAVLLTRWPYLTRVKPGSAVCNETIGSSDFVLETGFANARSMMLESAQP</sequence>
<organism evidence="1 2">
    <name type="scientific">Thalassiosira oceanica</name>
    <name type="common">Marine diatom</name>
    <dbReference type="NCBI Taxonomy" id="159749"/>
    <lineage>
        <taxon>Eukaryota</taxon>
        <taxon>Sar</taxon>
        <taxon>Stramenopiles</taxon>
        <taxon>Ochrophyta</taxon>
        <taxon>Bacillariophyta</taxon>
        <taxon>Coscinodiscophyceae</taxon>
        <taxon>Thalassiosirophycidae</taxon>
        <taxon>Thalassiosirales</taxon>
        <taxon>Thalassiosiraceae</taxon>
        <taxon>Thalassiosira</taxon>
    </lineage>
</organism>
<evidence type="ECO:0000313" key="2">
    <source>
        <dbReference type="Proteomes" id="UP000266841"/>
    </source>
</evidence>
<dbReference type="AlphaFoldDB" id="K0RWZ9"/>
<accession>K0RWZ9</accession>
<comment type="caution">
    <text evidence="1">The sequence shown here is derived from an EMBL/GenBank/DDBJ whole genome shotgun (WGS) entry which is preliminary data.</text>
</comment>
<gene>
    <name evidence="1" type="ORF">THAOC_29628</name>
</gene>
<dbReference type="Proteomes" id="UP000266841">
    <property type="component" value="Unassembled WGS sequence"/>
</dbReference>
<proteinExistence type="predicted"/>
<keyword evidence="2" id="KW-1185">Reference proteome</keyword>
<name>K0RWZ9_THAOC</name>
<protein>
    <submittedName>
        <fullName evidence="1">Uncharacterized protein</fullName>
    </submittedName>
</protein>